<dbReference type="SUPFAM" id="SSF101908">
    <property type="entry name" value="Putative isomerase YbhE"/>
    <property type="match status" value="1"/>
</dbReference>
<organism evidence="1 2">
    <name type="scientific">Glonium stellatum</name>
    <dbReference type="NCBI Taxonomy" id="574774"/>
    <lineage>
        <taxon>Eukaryota</taxon>
        <taxon>Fungi</taxon>
        <taxon>Dikarya</taxon>
        <taxon>Ascomycota</taxon>
        <taxon>Pezizomycotina</taxon>
        <taxon>Dothideomycetes</taxon>
        <taxon>Pleosporomycetidae</taxon>
        <taxon>Gloniales</taxon>
        <taxon>Gloniaceae</taxon>
        <taxon>Glonium</taxon>
    </lineage>
</organism>
<gene>
    <name evidence="1" type="ORF">AOQ84DRAFT_40036</name>
</gene>
<dbReference type="OrthoDB" id="5408347at2759"/>
<evidence type="ECO:0000313" key="1">
    <source>
        <dbReference type="EMBL" id="OCL08474.1"/>
    </source>
</evidence>
<name>A0A8E2JT23_9PEZI</name>
<dbReference type="Proteomes" id="UP000250140">
    <property type="component" value="Unassembled WGS sequence"/>
</dbReference>
<dbReference type="AlphaFoldDB" id="A0A8E2JT23"/>
<dbReference type="InterPro" id="IPR015943">
    <property type="entry name" value="WD40/YVTN_repeat-like_dom_sf"/>
</dbReference>
<reference evidence="1 2" key="1">
    <citation type="journal article" date="2016" name="Nat. Commun.">
        <title>Ectomycorrhizal ecology is imprinted in the genome of the dominant symbiotic fungus Cenococcum geophilum.</title>
        <authorList>
            <consortium name="DOE Joint Genome Institute"/>
            <person name="Peter M."/>
            <person name="Kohler A."/>
            <person name="Ohm R.A."/>
            <person name="Kuo A."/>
            <person name="Krutzmann J."/>
            <person name="Morin E."/>
            <person name="Arend M."/>
            <person name="Barry K.W."/>
            <person name="Binder M."/>
            <person name="Choi C."/>
            <person name="Clum A."/>
            <person name="Copeland A."/>
            <person name="Grisel N."/>
            <person name="Haridas S."/>
            <person name="Kipfer T."/>
            <person name="LaButti K."/>
            <person name="Lindquist E."/>
            <person name="Lipzen A."/>
            <person name="Maire R."/>
            <person name="Meier B."/>
            <person name="Mihaltcheva S."/>
            <person name="Molinier V."/>
            <person name="Murat C."/>
            <person name="Poggeler S."/>
            <person name="Quandt C.A."/>
            <person name="Sperisen C."/>
            <person name="Tritt A."/>
            <person name="Tisserant E."/>
            <person name="Crous P.W."/>
            <person name="Henrissat B."/>
            <person name="Nehls U."/>
            <person name="Egli S."/>
            <person name="Spatafora J.W."/>
            <person name="Grigoriev I.V."/>
            <person name="Martin F.M."/>
        </authorList>
    </citation>
    <scope>NUCLEOTIDE SEQUENCE [LARGE SCALE GENOMIC DNA]</scope>
    <source>
        <strain evidence="1 2">CBS 207.34</strain>
    </source>
</reference>
<dbReference type="EMBL" id="KV749653">
    <property type="protein sequence ID" value="OCL08474.1"/>
    <property type="molecule type" value="Genomic_DNA"/>
</dbReference>
<sequence>MSIKHLHRDPTWYSKWMFEDGGFRREVLEQLCQAIAKRNLDDQTAAELQQLLDYEYLSIQYPRTQASLYHGAPGQCTTEGWSAKLLDQISQCVTQPISAPSPVEKEILFRTLLSTINLIRAQGVTQDPNMHHRQLYSRFEYELRNLQLQECKITTELTSDYFRTVQCSYLLHVALDYAQLLIPPLPELISHILEQWITCAFNVAFAGTGLNTQRQAAAFLQSLEEELRNFWWQPKGKLQTLLAFQEFSRVAVTLHLIGTVSNQPRPPNTHIMLQNAQGFAKIVLERLSHVISQDEQIEFPVQPLPLQTLANATLSSLNAYTYFYGMLDCARLLSKVIERDSLPLALQVVMTKIIAEAKDPRFRWKAIEIRISNASDQEHCSKSIVSSVSEGCSFRTKQPLPQLREEILKISQFIMQEQGHYSQQRRNSNVVSISSGLTPNDGPKYRLMLHSWIENSIQPTQWSSERQTVLAELERPLRALKMPRFFKGLIPRVECISAGLSPHCEAAFLLRRSCLMLYDVRSLTDGAVIRQGIEIPSPRGHMREAILSDTFVAFIYDSSLHVHEYAFPLRTQKVGKEHVFEQEAGHQWDPTCVAIHEDRHRAWVAVGGGINCGEDIYGDIKVFHIDKLASNKTILPQIALFRRSHADPLAGGPVKGLSFGPDRRKLVCITNNNHILVWTLSNNSKPCGNPFKIEKFYHPETTADGVTSATIFSAPSMRPYIFTTTSPSFQRAAGGLYGEWSYISPVAPCSTEVPEVMVHNITELRKKILVGAVTANGGLVAVLEKSGKIKVLSLTKGSPCGISCEKEVNEVHGVQLCSSMEKASSTSLRFEETDRGLFIMAVDTNGKLARHKWTGLPMKSTLPEIPGLPVELSSIEFISSTPELPTSEIWELA</sequence>
<accession>A0A8E2JT23</accession>
<protein>
    <submittedName>
        <fullName evidence="1">Uncharacterized protein</fullName>
    </submittedName>
</protein>
<proteinExistence type="predicted"/>
<evidence type="ECO:0000313" key="2">
    <source>
        <dbReference type="Proteomes" id="UP000250140"/>
    </source>
</evidence>
<keyword evidence="2" id="KW-1185">Reference proteome</keyword>
<dbReference type="Gene3D" id="2.130.10.10">
    <property type="entry name" value="YVTN repeat-like/Quinoprotein amine dehydrogenase"/>
    <property type="match status" value="1"/>
</dbReference>